<proteinExistence type="predicted"/>
<dbReference type="Proteomes" id="UP000214746">
    <property type="component" value="Unassembled WGS sequence"/>
</dbReference>
<comment type="caution">
    <text evidence="2">The sequence shown here is derived from an EMBL/GenBank/DDBJ whole genome shotgun (WGS) entry which is preliminary data.</text>
</comment>
<dbReference type="AlphaFoldDB" id="A0A2W1N9K3"/>
<feature type="region of interest" description="Disordered" evidence="1">
    <location>
        <begin position="1"/>
        <end position="39"/>
    </location>
</feature>
<dbReference type="EMBL" id="NHRJ02000006">
    <property type="protein sequence ID" value="PZE20614.1"/>
    <property type="molecule type" value="Genomic_DNA"/>
</dbReference>
<organism evidence="2 3">
    <name type="scientific">Paenibacillus xerothermodurans</name>
    <dbReference type="NCBI Taxonomy" id="1977292"/>
    <lineage>
        <taxon>Bacteria</taxon>
        <taxon>Bacillati</taxon>
        <taxon>Bacillota</taxon>
        <taxon>Bacilli</taxon>
        <taxon>Bacillales</taxon>
        <taxon>Paenibacillaceae</taxon>
        <taxon>Paenibacillus</taxon>
    </lineage>
</organism>
<keyword evidence="3" id="KW-1185">Reference proteome</keyword>
<evidence type="ECO:0000313" key="2">
    <source>
        <dbReference type="EMBL" id="PZE20614.1"/>
    </source>
</evidence>
<protein>
    <submittedName>
        <fullName evidence="2">Uncharacterized protein</fullName>
    </submittedName>
</protein>
<evidence type="ECO:0000313" key="3">
    <source>
        <dbReference type="Proteomes" id="UP000214746"/>
    </source>
</evidence>
<accession>A0A2W1N9K3</accession>
<evidence type="ECO:0000256" key="1">
    <source>
        <dbReference type="SAM" id="MobiDB-lite"/>
    </source>
</evidence>
<dbReference type="OrthoDB" id="2650374at2"/>
<name>A0A2W1N9K3_PAEXE</name>
<sequence length="152" mass="17270">MTQLNNPILPAAEAESSNSRLTQTKRERPASRFIPNSTAKRAVNKQRTYAAAGKRLRYRSVKHRSGKSTLPSKRALDRTVMSGNLFDPMFSLPSARPMNVDKYVWSKIKKAVPRDYTIIDPLFERIVDFTVMQRYGVFDEQDIPVPAPDGVE</sequence>
<dbReference type="RefSeq" id="WP_089200367.1">
    <property type="nucleotide sequence ID" value="NZ_NHRJ02000006.1"/>
</dbReference>
<gene>
    <name evidence="2" type="ORF">CBW46_012670</name>
</gene>
<reference evidence="2" key="1">
    <citation type="submission" date="2018-06" db="EMBL/GenBank/DDBJ databases">
        <title>Paenibacillus xerothermodurans sp. nov. an extremely dry heat resistant spore forming bacterium isolated from the soil of Cape Canaveral, Florida.</title>
        <authorList>
            <person name="Seuylemezian A."/>
            <person name="Kaur N."/>
            <person name="Patil P."/>
            <person name="Patil P."/>
            <person name="Mayilraj S."/>
            <person name="Vaishampayan P."/>
        </authorList>
    </citation>
    <scope>NUCLEOTIDE SEQUENCE [LARGE SCALE GENOMIC DNA]</scope>
    <source>
        <strain evidence="2">ATCC 27380</strain>
    </source>
</reference>